<evidence type="ECO:0000259" key="2">
    <source>
        <dbReference type="Pfam" id="PF01757"/>
    </source>
</evidence>
<sequence length="368" mass="40946">MGDKSGAQRILHLDGIRGLLALAVAASHIYGSIYHWGPTRPFIGAYLAVDFFFILSGYVLSYTLAKGDSSSWGKFIAKRAFRLWPLHAVCLVAIIAAVNNNALTQQYVPEWWDALTQRQLLANVLFFQNVGLGNVPVMNDPSWSISIEFWVSSMLLFPIARQKRAWVPALLALAAWAFIFALHGPNLLTQKNYAHYVNFGVMRGVGGMLLGNVLFRLRASGVERLRLLGSLPAQAIFVAVVAWAVFYQDGRAWLDVPIILAFACVVLFMDAERGLGRVFSLTPLVWLGELSFAVYLCHSAVILAMPPLYYDKEFGLYAPAVLIGVVIVMAYMLHVAIERPSRRFLYGLVKAKEIAPEHVAANDNHWYS</sequence>
<dbReference type="Proteomes" id="UP000295722">
    <property type="component" value="Unassembled WGS sequence"/>
</dbReference>
<feature type="transmembrane region" description="Helical" evidence="1">
    <location>
        <begin position="18"/>
        <end position="37"/>
    </location>
</feature>
<feature type="transmembrane region" description="Helical" evidence="1">
    <location>
        <begin position="43"/>
        <end position="62"/>
    </location>
</feature>
<evidence type="ECO:0000313" key="3">
    <source>
        <dbReference type="EMBL" id="TDG25838.1"/>
    </source>
</evidence>
<feature type="transmembrane region" description="Helical" evidence="1">
    <location>
        <begin position="281"/>
        <end position="304"/>
    </location>
</feature>
<evidence type="ECO:0000256" key="1">
    <source>
        <dbReference type="SAM" id="Phobius"/>
    </source>
</evidence>
<keyword evidence="3" id="KW-0012">Acyltransferase</keyword>
<keyword evidence="3" id="KW-0808">Transferase</keyword>
<accession>A0A4R5MF21</accession>
<dbReference type="EMBL" id="SMRP01000001">
    <property type="protein sequence ID" value="TDG25838.1"/>
    <property type="molecule type" value="Genomic_DNA"/>
</dbReference>
<keyword evidence="1" id="KW-1133">Transmembrane helix</keyword>
<keyword evidence="1" id="KW-0812">Transmembrane</keyword>
<reference evidence="3 4" key="1">
    <citation type="submission" date="2019-03" db="EMBL/GenBank/DDBJ databases">
        <title>Paraburkholderia sp. 4M-K11, isolated from subtropical forest soil.</title>
        <authorList>
            <person name="Gao Z.-H."/>
            <person name="Qiu L.-H."/>
        </authorList>
    </citation>
    <scope>NUCLEOTIDE SEQUENCE [LARGE SCALE GENOMIC DNA]</scope>
    <source>
        <strain evidence="3 4">4M-K11</strain>
    </source>
</reference>
<keyword evidence="1" id="KW-0472">Membrane</keyword>
<dbReference type="Pfam" id="PF01757">
    <property type="entry name" value="Acyl_transf_3"/>
    <property type="match status" value="1"/>
</dbReference>
<feature type="domain" description="Acyltransferase 3" evidence="2">
    <location>
        <begin position="13"/>
        <end position="330"/>
    </location>
</feature>
<dbReference type="PANTHER" id="PTHR23028">
    <property type="entry name" value="ACETYLTRANSFERASE"/>
    <property type="match status" value="1"/>
</dbReference>
<gene>
    <name evidence="3" type="ORF">EYW47_00255</name>
</gene>
<evidence type="ECO:0000313" key="4">
    <source>
        <dbReference type="Proteomes" id="UP000295722"/>
    </source>
</evidence>
<feature type="transmembrane region" description="Helical" evidence="1">
    <location>
        <begin position="196"/>
        <end position="215"/>
    </location>
</feature>
<comment type="caution">
    <text evidence="3">The sequence shown here is derived from an EMBL/GenBank/DDBJ whole genome shotgun (WGS) entry which is preliminary data.</text>
</comment>
<organism evidence="3 4">
    <name type="scientific">Paraburkholderia silviterrae</name>
    <dbReference type="NCBI Taxonomy" id="2528715"/>
    <lineage>
        <taxon>Bacteria</taxon>
        <taxon>Pseudomonadati</taxon>
        <taxon>Pseudomonadota</taxon>
        <taxon>Betaproteobacteria</taxon>
        <taxon>Burkholderiales</taxon>
        <taxon>Burkholderiaceae</taxon>
        <taxon>Paraburkholderia</taxon>
    </lineage>
</organism>
<dbReference type="RefSeq" id="WP_133192890.1">
    <property type="nucleotide sequence ID" value="NZ_JBHUCW010000015.1"/>
</dbReference>
<feature type="transmembrane region" description="Helical" evidence="1">
    <location>
        <begin position="83"/>
        <end position="103"/>
    </location>
</feature>
<feature type="transmembrane region" description="Helical" evidence="1">
    <location>
        <begin position="316"/>
        <end position="337"/>
    </location>
</feature>
<dbReference type="InterPro" id="IPR050879">
    <property type="entry name" value="Acyltransferase_3"/>
</dbReference>
<dbReference type="PANTHER" id="PTHR23028:SF131">
    <property type="entry name" value="BLR2367 PROTEIN"/>
    <property type="match status" value="1"/>
</dbReference>
<name>A0A4R5MF21_9BURK</name>
<dbReference type="GO" id="GO:0000271">
    <property type="term" value="P:polysaccharide biosynthetic process"/>
    <property type="evidence" value="ECO:0007669"/>
    <property type="project" value="TreeGrafter"/>
</dbReference>
<feature type="transmembrane region" description="Helical" evidence="1">
    <location>
        <begin position="227"/>
        <end position="246"/>
    </location>
</feature>
<dbReference type="OrthoDB" id="9814807at2"/>
<protein>
    <submittedName>
        <fullName evidence="3">Acyltransferase</fullName>
    </submittedName>
</protein>
<dbReference type="AlphaFoldDB" id="A0A4R5MF21"/>
<keyword evidence="4" id="KW-1185">Reference proteome</keyword>
<feature type="transmembrane region" description="Helical" evidence="1">
    <location>
        <begin position="166"/>
        <end position="184"/>
    </location>
</feature>
<dbReference type="InterPro" id="IPR002656">
    <property type="entry name" value="Acyl_transf_3_dom"/>
</dbReference>
<dbReference type="GO" id="GO:0016020">
    <property type="term" value="C:membrane"/>
    <property type="evidence" value="ECO:0007669"/>
    <property type="project" value="TreeGrafter"/>
</dbReference>
<dbReference type="GO" id="GO:0016747">
    <property type="term" value="F:acyltransferase activity, transferring groups other than amino-acyl groups"/>
    <property type="evidence" value="ECO:0007669"/>
    <property type="project" value="InterPro"/>
</dbReference>
<feature type="transmembrane region" description="Helical" evidence="1">
    <location>
        <begin position="252"/>
        <end position="269"/>
    </location>
</feature>
<proteinExistence type="predicted"/>